<name>M0QR58_9ACTN</name>
<protein>
    <submittedName>
        <fullName evidence="1">Uncharacterized protein</fullName>
    </submittedName>
</protein>
<accession>M0QR58</accession>
<reference evidence="1 2" key="1">
    <citation type="submission" date="2013-01" db="EMBL/GenBank/DDBJ databases">
        <title>Whole genome shotgun sequence of Gordonia soli NBRC 108243.</title>
        <authorList>
            <person name="Isaki-Nakamura S."/>
            <person name="Hosoyama A."/>
            <person name="Tsuchikane K."/>
            <person name="Ando Y."/>
            <person name="Baba S."/>
            <person name="Ohji S."/>
            <person name="Hamada M."/>
            <person name="Tamura T."/>
            <person name="Yamazoe A."/>
            <person name="Yamazaki S."/>
            <person name="Fujita N."/>
        </authorList>
    </citation>
    <scope>NUCLEOTIDE SEQUENCE [LARGE SCALE GENOMIC DNA]</scope>
    <source>
        <strain evidence="1 2">NBRC 108243</strain>
    </source>
</reference>
<organism evidence="1 2">
    <name type="scientific">Gordonia soli NBRC 108243</name>
    <dbReference type="NCBI Taxonomy" id="1223545"/>
    <lineage>
        <taxon>Bacteria</taxon>
        <taxon>Bacillati</taxon>
        <taxon>Actinomycetota</taxon>
        <taxon>Actinomycetes</taxon>
        <taxon>Mycobacteriales</taxon>
        <taxon>Gordoniaceae</taxon>
        <taxon>Gordonia</taxon>
    </lineage>
</organism>
<sequence length="359" mass="36889">MTPVAPTVGDHRQMESVSPAAAWVDAVVGRLQNGTPTCAVVVGAPGSGRTALLRAVVERAAGLDIPIVIGPPTLPLAADSLSIAVADDLHRWPAQLLDAVVAEVAAGRMSLVGATEARSHDLALRRATEVADRSALALTMPIMGTAEVLTRAGRLGLTLTPSTASQLRRRCGGARGIVDAALRALRDSEPNPAGGEGDPLTVATRIARDAHHRLLLRLDDATVAVLVLASVRAPLDPDSVAETLGIDRATALVGLDRARGTGLLGGSDVFASAAREPLREVVGDARIADLRRRAISARLRAPELSADDALGAVGAGIDDPRLVDVLLAEAESIAVTAPTRAATMLSAADRAAPGRADVR</sequence>
<dbReference type="Proteomes" id="UP000011666">
    <property type="component" value="Unassembled WGS sequence"/>
</dbReference>
<dbReference type="SUPFAM" id="SSF52540">
    <property type="entry name" value="P-loop containing nucleoside triphosphate hydrolases"/>
    <property type="match status" value="1"/>
</dbReference>
<dbReference type="STRING" id="1223545.GS4_53_00030"/>
<dbReference type="eggNOG" id="COG2197">
    <property type="taxonomic scope" value="Bacteria"/>
</dbReference>
<dbReference type="EMBL" id="BANX01000053">
    <property type="protein sequence ID" value="GAC71103.1"/>
    <property type="molecule type" value="Genomic_DNA"/>
</dbReference>
<comment type="caution">
    <text evidence="1">The sequence shown here is derived from an EMBL/GenBank/DDBJ whole genome shotgun (WGS) entry which is preliminary data.</text>
</comment>
<dbReference type="InterPro" id="IPR027417">
    <property type="entry name" value="P-loop_NTPase"/>
</dbReference>
<gene>
    <name evidence="1" type="ORF">GS4_53_00030</name>
</gene>
<evidence type="ECO:0000313" key="2">
    <source>
        <dbReference type="Proteomes" id="UP000011666"/>
    </source>
</evidence>
<keyword evidence="2" id="KW-1185">Reference proteome</keyword>
<dbReference type="AlphaFoldDB" id="M0QR58"/>
<feature type="non-terminal residue" evidence="1">
    <location>
        <position position="359"/>
    </location>
</feature>
<evidence type="ECO:0000313" key="1">
    <source>
        <dbReference type="EMBL" id="GAC71103.1"/>
    </source>
</evidence>
<proteinExistence type="predicted"/>